<comment type="caution">
    <text evidence="2">The sequence shown here is derived from an EMBL/GenBank/DDBJ whole genome shotgun (WGS) entry which is preliminary data.</text>
</comment>
<dbReference type="Proteomes" id="UP000054821">
    <property type="component" value="Unassembled WGS sequence"/>
</dbReference>
<name>A0A2P4ZF60_9HYPO</name>
<protein>
    <submittedName>
        <fullName evidence="2">Uncharacterized protein</fullName>
    </submittedName>
</protein>
<feature type="region of interest" description="Disordered" evidence="1">
    <location>
        <begin position="1"/>
        <end position="29"/>
    </location>
</feature>
<accession>A0A2P4ZF60</accession>
<reference evidence="2 3" key="1">
    <citation type="journal article" date="2016" name="Genome Announc.">
        <title>Draft Whole-Genome Sequence of Trichoderma gamsii T6085, a Promising Biocontrol Agent of Fusarium Head Blight on Wheat.</title>
        <authorList>
            <person name="Baroncelli R."/>
            <person name="Zapparata A."/>
            <person name="Piaggeschi G."/>
            <person name="Sarrocco S."/>
            <person name="Vannacci G."/>
        </authorList>
    </citation>
    <scope>NUCLEOTIDE SEQUENCE [LARGE SCALE GENOMIC DNA]</scope>
    <source>
        <strain evidence="2 3">T6085</strain>
    </source>
</reference>
<dbReference type="AlphaFoldDB" id="A0A2P4ZF60"/>
<sequence length="29" mass="3186">GRSRNRANSNSKSSIGRNISHNLVNHPRG</sequence>
<dbReference type="RefSeq" id="XP_024404980.1">
    <property type="nucleotide sequence ID" value="XM_024550273.1"/>
</dbReference>
<organism evidence="2 3">
    <name type="scientific">Trichoderma gamsii</name>
    <dbReference type="NCBI Taxonomy" id="398673"/>
    <lineage>
        <taxon>Eukaryota</taxon>
        <taxon>Fungi</taxon>
        <taxon>Dikarya</taxon>
        <taxon>Ascomycota</taxon>
        <taxon>Pezizomycotina</taxon>
        <taxon>Sordariomycetes</taxon>
        <taxon>Hypocreomycetidae</taxon>
        <taxon>Hypocreales</taxon>
        <taxon>Hypocreaceae</taxon>
        <taxon>Trichoderma</taxon>
    </lineage>
</organism>
<evidence type="ECO:0000313" key="3">
    <source>
        <dbReference type="Proteomes" id="UP000054821"/>
    </source>
</evidence>
<dbReference type="GeneID" id="36347754"/>
<evidence type="ECO:0000256" key="1">
    <source>
        <dbReference type="SAM" id="MobiDB-lite"/>
    </source>
</evidence>
<keyword evidence="3" id="KW-1185">Reference proteome</keyword>
<feature type="compositionally biased region" description="Low complexity" evidence="1">
    <location>
        <begin position="1"/>
        <end position="14"/>
    </location>
</feature>
<evidence type="ECO:0000313" key="2">
    <source>
        <dbReference type="EMBL" id="PON22924.1"/>
    </source>
</evidence>
<proteinExistence type="predicted"/>
<feature type="non-terminal residue" evidence="2">
    <location>
        <position position="1"/>
    </location>
</feature>
<dbReference type="EMBL" id="JPDN02000033">
    <property type="protein sequence ID" value="PON22924.1"/>
    <property type="molecule type" value="Genomic_DNA"/>
</dbReference>
<gene>
    <name evidence="2" type="ORF">TGAM01_v208179</name>
</gene>